<dbReference type="Proteomes" id="UP000199039">
    <property type="component" value="Unassembled WGS sequence"/>
</dbReference>
<gene>
    <name evidence="2" type="ORF">SAMN05216410_2987</name>
</gene>
<sequence length="477" mass="50418">MSAVEQPSTAAQFGALDRPTVLLGLGPVQVGFVGVAVLIAVSAVYTTGAAGFAASALLWGPLLAVGTISVKGRPVVEWIPLVASWQVRSLSGRTRALTQPTTTARPSELVLPGIAGRLRVLTSPAGTAMIADRRSGTVTAIARVSSTGFVLDDPQTQDRKSTGWGRVLGMVCQQPQVVRVQVLNRTAPGGAGTARAWWRAHTSETAPWAARLLADLMDHAADECDTNECLIAISTRTTRNVAGRTRTDQGAALDQLATSLSSALGAADLHVTAWVTPADLGAVIRRAYDPAGTATADDTDPTLTHRLLGPMGVQEHWDHLVTDTAVHATYWVAQWPRSPMHQTFLQPLILAPGSHRTVTLIAEPMPAARALREIRRAKVEYLADAGHRAKVGQIEDETANAAYAEVLRREQDLISGHGDYRFTGLITVTAPTAGDLETACGATETAAAQAMCELRRLVGQQGQAHLAAALPLARGLL</sequence>
<keyword evidence="3" id="KW-1185">Reference proteome</keyword>
<proteinExistence type="predicted"/>
<dbReference type="RefSeq" id="WP_093184493.1">
    <property type="nucleotide sequence ID" value="NZ_FMYH01000006.1"/>
</dbReference>
<evidence type="ECO:0000313" key="3">
    <source>
        <dbReference type="Proteomes" id="UP000199039"/>
    </source>
</evidence>
<evidence type="ECO:0000313" key="2">
    <source>
        <dbReference type="EMBL" id="SDD22501.1"/>
    </source>
</evidence>
<dbReference type="InterPro" id="IPR049978">
    <property type="entry name" value="SCO6880-like"/>
</dbReference>
<keyword evidence="1" id="KW-0472">Membrane</keyword>
<organism evidence="2 3">
    <name type="scientific">Sanguibacter gelidistatuariae</name>
    <dbReference type="NCBI Taxonomy" id="1814289"/>
    <lineage>
        <taxon>Bacteria</taxon>
        <taxon>Bacillati</taxon>
        <taxon>Actinomycetota</taxon>
        <taxon>Actinomycetes</taxon>
        <taxon>Micrococcales</taxon>
        <taxon>Sanguibacteraceae</taxon>
        <taxon>Sanguibacter</taxon>
    </lineage>
</organism>
<dbReference type="NCBIfam" id="NF042935">
    <property type="entry name" value="SCO6880_fam"/>
    <property type="match status" value="1"/>
</dbReference>
<accession>A0A1G6T0L5</accession>
<protein>
    <recommendedName>
        <fullName evidence="4">PrgI family protein</fullName>
    </recommendedName>
</protein>
<dbReference type="AlphaFoldDB" id="A0A1G6T0L5"/>
<dbReference type="STRING" id="1814289.SAMN05216410_2987"/>
<keyword evidence="1" id="KW-0812">Transmembrane</keyword>
<keyword evidence="1" id="KW-1133">Transmembrane helix</keyword>
<dbReference type="EMBL" id="FMYH01000006">
    <property type="protein sequence ID" value="SDD22501.1"/>
    <property type="molecule type" value="Genomic_DNA"/>
</dbReference>
<feature type="transmembrane region" description="Helical" evidence="1">
    <location>
        <begin position="51"/>
        <end position="70"/>
    </location>
</feature>
<evidence type="ECO:0000256" key="1">
    <source>
        <dbReference type="SAM" id="Phobius"/>
    </source>
</evidence>
<evidence type="ECO:0008006" key="4">
    <source>
        <dbReference type="Google" id="ProtNLM"/>
    </source>
</evidence>
<reference evidence="2 3" key="1">
    <citation type="submission" date="2016-09" db="EMBL/GenBank/DDBJ databases">
        <authorList>
            <person name="Capua I."/>
            <person name="De Benedictis P."/>
            <person name="Joannis T."/>
            <person name="Lombin L.H."/>
            <person name="Cattoli G."/>
        </authorList>
    </citation>
    <scope>NUCLEOTIDE SEQUENCE [LARGE SCALE GENOMIC DNA]</scope>
    <source>
        <strain evidence="2 3">ISLP-3</strain>
    </source>
</reference>
<feature type="transmembrane region" description="Helical" evidence="1">
    <location>
        <begin position="21"/>
        <end position="45"/>
    </location>
</feature>
<dbReference type="OrthoDB" id="3859571at2"/>
<name>A0A1G6T0L5_9MICO</name>